<organism evidence="2 3">
    <name type="scientific">Dendryphion nanum</name>
    <dbReference type="NCBI Taxonomy" id="256645"/>
    <lineage>
        <taxon>Eukaryota</taxon>
        <taxon>Fungi</taxon>
        <taxon>Dikarya</taxon>
        <taxon>Ascomycota</taxon>
        <taxon>Pezizomycotina</taxon>
        <taxon>Dothideomycetes</taxon>
        <taxon>Pleosporomycetidae</taxon>
        <taxon>Pleosporales</taxon>
        <taxon>Torulaceae</taxon>
        <taxon>Dendryphion</taxon>
    </lineage>
</organism>
<dbReference type="OrthoDB" id="3801346at2759"/>
<feature type="compositionally biased region" description="Polar residues" evidence="1">
    <location>
        <begin position="23"/>
        <end position="34"/>
    </location>
</feature>
<gene>
    <name evidence="2" type="ORF">B0J11DRAFT_510120</name>
</gene>
<feature type="compositionally biased region" description="Low complexity" evidence="1">
    <location>
        <begin position="8"/>
        <end position="22"/>
    </location>
</feature>
<name>A0A9P9DE63_9PLEO</name>
<proteinExistence type="predicted"/>
<reference evidence="2" key="1">
    <citation type="journal article" date="2021" name="Nat. Commun.">
        <title>Genetic determinants of endophytism in the Arabidopsis root mycobiome.</title>
        <authorList>
            <person name="Mesny F."/>
            <person name="Miyauchi S."/>
            <person name="Thiergart T."/>
            <person name="Pickel B."/>
            <person name="Atanasova L."/>
            <person name="Karlsson M."/>
            <person name="Huettel B."/>
            <person name="Barry K.W."/>
            <person name="Haridas S."/>
            <person name="Chen C."/>
            <person name="Bauer D."/>
            <person name="Andreopoulos W."/>
            <person name="Pangilinan J."/>
            <person name="LaButti K."/>
            <person name="Riley R."/>
            <person name="Lipzen A."/>
            <person name="Clum A."/>
            <person name="Drula E."/>
            <person name="Henrissat B."/>
            <person name="Kohler A."/>
            <person name="Grigoriev I.V."/>
            <person name="Martin F.M."/>
            <person name="Hacquard S."/>
        </authorList>
    </citation>
    <scope>NUCLEOTIDE SEQUENCE</scope>
    <source>
        <strain evidence="2">MPI-CAGE-CH-0243</strain>
    </source>
</reference>
<keyword evidence="3" id="KW-1185">Reference proteome</keyword>
<protein>
    <submittedName>
        <fullName evidence="2">Uncharacterized protein</fullName>
    </submittedName>
</protein>
<dbReference type="Proteomes" id="UP000700596">
    <property type="component" value="Unassembled WGS sequence"/>
</dbReference>
<feature type="region of interest" description="Disordered" evidence="1">
    <location>
        <begin position="95"/>
        <end position="129"/>
    </location>
</feature>
<dbReference type="AlphaFoldDB" id="A0A9P9DE63"/>
<accession>A0A9P9DE63</accession>
<feature type="region of interest" description="Disordered" evidence="1">
    <location>
        <begin position="1"/>
        <end position="34"/>
    </location>
</feature>
<sequence length="228" mass="26145">MSLPSKESGYSSLRSSTNNSDSTPSIHSKTPTSLYRSHEEFELIYSTDNDNKRASEAKFLYYLPHASTSTRDFYTELDWVAYDIIERLLDSPIKPMKTKATQTTAEPKKTDPTPSDTVRPPSEPAPNELGETSAALFAHLELPFIHEQEWNYYPPQSDPPYHSSDESLLIQNPEPKRSAAEKGAKKLKKTDDDFWVEDKIDDIVASIRRMDFRRKLGLGGKWRWNFRP</sequence>
<comment type="caution">
    <text evidence="2">The sequence shown here is derived from an EMBL/GenBank/DDBJ whole genome shotgun (WGS) entry which is preliminary data.</text>
</comment>
<dbReference type="EMBL" id="JAGMWT010000014">
    <property type="protein sequence ID" value="KAH7117116.1"/>
    <property type="molecule type" value="Genomic_DNA"/>
</dbReference>
<evidence type="ECO:0000313" key="2">
    <source>
        <dbReference type="EMBL" id="KAH7117116.1"/>
    </source>
</evidence>
<evidence type="ECO:0000256" key="1">
    <source>
        <dbReference type="SAM" id="MobiDB-lite"/>
    </source>
</evidence>
<evidence type="ECO:0000313" key="3">
    <source>
        <dbReference type="Proteomes" id="UP000700596"/>
    </source>
</evidence>